<protein>
    <submittedName>
        <fullName evidence="4">UBX domain-containing protein 7-like protein</fullName>
    </submittedName>
</protein>
<gene>
    <name evidence="4" type="ORF">B4U80_10860</name>
</gene>
<dbReference type="STRING" id="299467.A0A443SD78"/>
<dbReference type="InterPro" id="IPR036249">
    <property type="entry name" value="Thioredoxin-like_sf"/>
</dbReference>
<feature type="domain" description="UBX" evidence="3">
    <location>
        <begin position="383"/>
        <end position="460"/>
    </location>
</feature>
<dbReference type="AlphaFoldDB" id="A0A443SD78"/>
<organism evidence="4 5">
    <name type="scientific">Leptotrombidium deliense</name>
    <dbReference type="NCBI Taxonomy" id="299467"/>
    <lineage>
        <taxon>Eukaryota</taxon>
        <taxon>Metazoa</taxon>
        <taxon>Ecdysozoa</taxon>
        <taxon>Arthropoda</taxon>
        <taxon>Chelicerata</taxon>
        <taxon>Arachnida</taxon>
        <taxon>Acari</taxon>
        <taxon>Acariformes</taxon>
        <taxon>Trombidiformes</taxon>
        <taxon>Prostigmata</taxon>
        <taxon>Anystina</taxon>
        <taxon>Parasitengona</taxon>
        <taxon>Trombiculoidea</taxon>
        <taxon>Trombiculidae</taxon>
        <taxon>Leptotrombidium</taxon>
    </lineage>
</organism>
<dbReference type="SUPFAM" id="SSF54236">
    <property type="entry name" value="Ubiquitin-like"/>
    <property type="match status" value="1"/>
</dbReference>
<dbReference type="Proteomes" id="UP000288716">
    <property type="component" value="Unassembled WGS sequence"/>
</dbReference>
<accession>A0A443SD78</accession>
<reference evidence="4 5" key="1">
    <citation type="journal article" date="2018" name="Gigascience">
        <title>Genomes of trombidid mites reveal novel predicted allergens and laterally-transferred genes associated with secondary metabolism.</title>
        <authorList>
            <person name="Dong X."/>
            <person name="Chaisiri K."/>
            <person name="Xia D."/>
            <person name="Armstrong S.D."/>
            <person name="Fang Y."/>
            <person name="Donnelly M.J."/>
            <person name="Kadowaki T."/>
            <person name="McGarry J.W."/>
            <person name="Darby A.C."/>
            <person name="Makepeace B.L."/>
        </authorList>
    </citation>
    <scope>NUCLEOTIDE SEQUENCE [LARGE SCALE GENOMIC DNA]</scope>
    <source>
        <strain evidence="4">UoL-UT</strain>
    </source>
</reference>
<feature type="region of interest" description="Disordered" evidence="2">
    <location>
        <begin position="273"/>
        <end position="298"/>
    </location>
</feature>
<dbReference type="GO" id="GO:0043130">
    <property type="term" value="F:ubiquitin binding"/>
    <property type="evidence" value="ECO:0007669"/>
    <property type="project" value="TreeGrafter"/>
</dbReference>
<dbReference type="VEuPathDB" id="VectorBase:LDEU006605"/>
<dbReference type="SUPFAM" id="SSF52833">
    <property type="entry name" value="Thioredoxin-like"/>
    <property type="match status" value="1"/>
</dbReference>
<dbReference type="Pfam" id="PF00789">
    <property type="entry name" value="UBX"/>
    <property type="match status" value="1"/>
</dbReference>
<dbReference type="SMART" id="SM00594">
    <property type="entry name" value="UAS"/>
    <property type="match status" value="1"/>
</dbReference>
<dbReference type="CDD" id="cd01773">
    <property type="entry name" value="UBX_UBXN7"/>
    <property type="match status" value="1"/>
</dbReference>
<dbReference type="GO" id="GO:0043161">
    <property type="term" value="P:proteasome-mediated ubiquitin-dependent protein catabolic process"/>
    <property type="evidence" value="ECO:0007669"/>
    <property type="project" value="TreeGrafter"/>
</dbReference>
<dbReference type="Gene3D" id="1.10.8.10">
    <property type="entry name" value="DNA helicase RuvA subunit, C-terminal domain"/>
    <property type="match status" value="1"/>
</dbReference>
<keyword evidence="1" id="KW-0597">Phosphoprotein</keyword>
<dbReference type="PANTHER" id="PTHR23322">
    <property type="entry name" value="FAS-ASSOCIATED PROTEIN"/>
    <property type="match status" value="1"/>
</dbReference>
<dbReference type="PANTHER" id="PTHR23322:SF6">
    <property type="entry name" value="UBX DOMAIN-CONTAINING PROTEIN 7"/>
    <property type="match status" value="1"/>
</dbReference>
<dbReference type="Pfam" id="PF13899">
    <property type="entry name" value="Thioredoxin_7"/>
    <property type="match status" value="1"/>
</dbReference>
<dbReference type="InterPro" id="IPR009060">
    <property type="entry name" value="UBA-like_sf"/>
</dbReference>
<proteinExistence type="predicted"/>
<dbReference type="SMART" id="SM00166">
    <property type="entry name" value="UBX"/>
    <property type="match status" value="1"/>
</dbReference>
<dbReference type="InterPro" id="IPR029071">
    <property type="entry name" value="Ubiquitin-like_domsf"/>
</dbReference>
<dbReference type="EMBL" id="NCKV01003713">
    <property type="protein sequence ID" value="RWS25434.1"/>
    <property type="molecule type" value="Genomic_DNA"/>
</dbReference>
<dbReference type="OrthoDB" id="270602at2759"/>
<evidence type="ECO:0000313" key="4">
    <source>
        <dbReference type="EMBL" id="RWS25434.1"/>
    </source>
</evidence>
<sequence length="464" mass="52511">MSDIENDETLKSAKVDQFCHVTGSDSETANRTLEACGWNIELAINMHVDSIECLDTPVVDAGVEPVTNTSAATSSQNVVNDSHGEVRAPIPPVRQVLVEDGYNHSFRVRQNPASVFDAFRDFEAEARWQEELHRDAEAGQSGSYIKRRTLEDLFRPPLDLLFRGSMELAREKGSKQNKWLMVNIQNNREFQCQVLNRDVWSNVAVKSIISEHFIFWQVYHDSSDGQRYMQFYNVHQFPYVAILDPRTGEKLKSWNTIDSLTFLDAITEFLSDHPSPNGGPSNSQFVEPAALAESEKNPYEESEEMQLKAAIAASLAESSNNHNNVDNTNVCVDDESDYEAFDSDTEDSTSKVQNCIKYETPVITSKEDVKETTESWKTFLGSENAKTSELIIRFPDGKREQMSFPADSQLKALLLYISSKGYDMQEYDLITNFPKRNLKEMPSTETLSAVGLFPRETVFVQQKS</sequence>
<name>A0A443SD78_9ACAR</name>
<evidence type="ECO:0000256" key="1">
    <source>
        <dbReference type="ARBA" id="ARBA00022553"/>
    </source>
</evidence>
<evidence type="ECO:0000256" key="2">
    <source>
        <dbReference type="SAM" id="MobiDB-lite"/>
    </source>
</evidence>
<dbReference type="SUPFAM" id="SSF46934">
    <property type="entry name" value="UBA-like"/>
    <property type="match status" value="1"/>
</dbReference>
<keyword evidence="5" id="KW-1185">Reference proteome</keyword>
<evidence type="ECO:0000313" key="5">
    <source>
        <dbReference type="Proteomes" id="UP000288716"/>
    </source>
</evidence>
<dbReference type="CDD" id="cd02958">
    <property type="entry name" value="UAS"/>
    <property type="match status" value="1"/>
</dbReference>
<dbReference type="InterPro" id="IPR050730">
    <property type="entry name" value="UBX_domain-protein"/>
</dbReference>
<dbReference type="InterPro" id="IPR006577">
    <property type="entry name" value="UAS"/>
</dbReference>
<dbReference type="GO" id="GO:0005634">
    <property type="term" value="C:nucleus"/>
    <property type="evidence" value="ECO:0007669"/>
    <property type="project" value="TreeGrafter"/>
</dbReference>
<evidence type="ECO:0000259" key="3">
    <source>
        <dbReference type="PROSITE" id="PS50033"/>
    </source>
</evidence>
<dbReference type="Pfam" id="PF14555">
    <property type="entry name" value="UBA_4"/>
    <property type="match status" value="1"/>
</dbReference>
<dbReference type="CDD" id="cd14345">
    <property type="entry name" value="UBA_UBXD7"/>
    <property type="match status" value="1"/>
</dbReference>
<dbReference type="InterPro" id="IPR001012">
    <property type="entry name" value="UBX_dom"/>
</dbReference>
<dbReference type="PROSITE" id="PS50033">
    <property type="entry name" value="UBX"/>
    <property type="match status" value="1"/>
</dbReference>
<dbReference type="Gene3D" id="3.10.20.90">
    <property type="entry name" value="Phosphatidylinositol 3-kinase Catalytic Subunit, Chain A, domain 1"/>
    <property type="match status" value="1"/>
</dbReference>
<dbReference type="FunFam" id="3.40.30.10:FF:000079">
    <property type="entry name" value="UBX domain-containing protein 7"/>
    <property type="match status" value="1"/>
</dbReference>
<comment type="caution">
    <text evidence="4">The sequence shown here is derived from an EMBL/GenBank/DDBJ whole genome shotgun (WGS) entry which is preliminary data.</text>
</comment>
<dbReference type="Gene3D" id="3.40.30.10">
    <property type="entry name" value="Glutaredoxin"/>
    <property type="match status" value="1"/>
</dbReference>